<dbReference type="InterPro" id="IPR009057">
    <property type="entry name" value="Homeodomain-like_sf"/>
</dbReference>
<keyword evidence="2" id="KW-1185">Reference proteome</keyword>
<proteinExistence type="predicted"/>
<name>A0ABY9YY30_9GAMM</name>
<dbReference type="EMBL" id="CP119391">
    <property type="protein sequence ID" value="WNK19779.1"/>
    <property type="molecule type" value="Genomic_DNA"/>
</dbReference>
<organism evidence="1 2">
    <name type="scientific">Halomonas piscis</name>
    <dbReference type="NCBI Taxonomy" id="3031727"/>
    <lineage>
        <taxon>Bacteria</taxon>
        <taxon>Pseudomonadati</taxon>
        <taxon>Pseudomonadota</taxon>
        <taxon>Gammaproteobacteria</taxon>
        <taxon>Oceanospirillales</taxon>
        <taxon>Halomonadaceae</taxon>
        <taxon>Halomonas</taxon>
    </lineage>
</organism>
<evidence type="ECO:0000313" key="2">
    <source>
        <dbReference type="Proteomes" id="UP001301869"/>
    </source>
</evidence>
<protein>
    <submittedName>
        <fullName evidence="1">Helix-turn-helix domain-containing protein</fullName>
    </submittedName>
</protein>
<dbReference type="SUPFAM" id="SSF46689">
    <property type="entry name" value="Homeodomain-like"/>
    <property type="match status" value="1"/>
</dbReference>
<dbReference type="Proteomes" id="UP001301869">
    <property type="component" value="Chromosome"/>
</dbReference>
<dbReference type="RefSeq" id="WP_311883207.1">
    <property type="nucleotide sequence ID" value="NZ_CP119391.1"/>
</dbReference>
<reference evidence="1 2" key="1">
    <citation type="submission" date="2023-03" db="EMBL/GenBank/DDBJ databases">
        <title>Halomonas sp. nov., isolated from Korean tranditional fermented seafood 'Jeotgal'.</title>
        <authorList>
            <person name="Kim B."/>
            <person name="Shin N.-R."/>
        </authorList>
    </citation>
    <scope>NUCLEOTIDE SEQUENCE [LARGE SCALE GENOMIC DNA]</scope>
    <source>
        <strain evidence="1 2">SG2L-4</strain>
    </source>
</reference>
<evidence type="ECO:0000313" key="1">
    <source>
        <dbReference type="EMBL" id="WNK19779.1"/>
    </source>
</evidence>
<gene>
    <name evidence="1" type="ORF">P1P91_13230</name>
</gene>
<accession>A0ABY9YY30</accession>
<sequence>MITVLEERPARLPLAMACRALGINRSTVYAWRKRRHEPYTGASTSRRHCPQPRALSAEERAKMLEIAHSEPYRDQP</sequence>